<dbReference type="EMBL" id="KZ293465">
    <property type="protein sequence ID" value="PBK62550.1"/>
    <property type="molecule type" value="Genomic_DNA"/>
</dbReference>
<keyword evidence="2" id="KW-1185">Reference proteome</keyword>
<dbReference type="AlphaFoldDB" id="A0A2H3AYE9"/>
<evidence type="ECO:0000313" key="2">
    <source>
        <dbReference type="Proteomes" id="UP000218334"/>
    </source>
</evidence>
<evidence type="ECO:0000313" key="1">
    <source>
        <dbReference type="EMBL" id="PBK62550.1"/>
    </source>
</evidence>
<name>A0A2H3AYE9_9AGAR</name>
<protein>
    <submittedName>
        <fullName evidence="1">Uncharacterized protein</fullName>
    </submittedName>
</protein>
<sequence length="68" mass="7635">MLALYRWRDFVKPILVEHHEDVMSLESYTKLVNADTQSEDWFILESALDGGASLSLQAPTVQVVLSGI</sequence>
<dbReference type="Proteomes" id="UP000218334">
    <property type="component" value="Unassembled WGS sequence"/>
</dbReference>
<gene>
    <name evidence="1" type="ORF">ARMSODRAFT_1024750</name>
</gene>
<reference evidence="2" key="1">
    <citation type="journal article" date="2017" name="Nat. Ecol. Evol.">
        <title>Genome expansion and lineage-specific genetic innovations in the forest pathogenic fungi Armillaria.</title>
        <authorList>
            <person name="Sipos G."/>
            <person name="Prasanna A.N."/>
            <person name="Walter M.C."/>
            <person name="O'Connor E."/>
            <person name="Balint B."/>
            <person name="Krizsan K."/>
            <person name="Kiss B."/>
            <person name="Hess J."/>
            <person name="Varga T."/>
            <person name="Slot J."/>
            <person name="Riley R."/>
            <person name="Boka B."/>
            <person name="Rigling D."/>
            <person name="Barry K."/>
            <person name="Lee J."/>
            <person name="Mihaltcheva S."/>
            <person name="LaButti K."/>
            <person name="Lipzen A."/>
            <person name="Waldron R."/>
            <person name="Moloney N.M."/>
            <person name="Sperisen C."/>
            <person name="Kredics L."/>
            <person name="Vagvoelgyi C."/>
            <person name="Patrignani A."/>
            <person name="Fitzpatrick D."/>
            <person name="Nagy I."/>
            <person name="Doyle S."/>
            <person name="Anderson J.B."/>
            <person name="Grigoriev I.V."/>
            <person name="Gueldener U."/>
            <person name="Muensterkoetter M."/>
            <person name="Nagy L.G."/>
        </authorList>
    </citation>
    <scope>NUCLEOTIDE SEQUENCE [LARGE SCALE GENOMIC DNA]</scope>
    <source>
        <strain evidence="2">28-4</strain>
    </source>
</reference>
<organism evidence="1 2">
    <name type="scientific">Armillaria solidipes</name>
    <dbReference type="NCBI Taxonomy" id="1076256"/>
    <lineage>
        <taxon>Eukaryota</taxon>
        <taxon>Fungi</taxon>
        <taxon>Dikarya</taxon>
        <taxon>Basidiomycota</taxon>
        <taxon>Agaricomycotina</taxon>
        <taxon>Agaricomycetes</taxon>
        <taxon>Agaricomycetidae</taxon>
        <taxon>Agaricales</taxon>
        <taxon>Marasmiineae</taxon>
        <taxon>Physalacriaceae</taxon>
        <taxon>Armillaria</taxon>
    </lineage>
</organism>
<accession>A0A2H3AYE9</accession>
<proteinExistence type="predicted"/>